<dbReference type="Gene3D" id="1.25.40.10">
    <property type="entry name" value="Tetratricopeptide repeat domain"/>
    <property type="match status" value="1"/>
</dbReference>
<keyword evidence="1" id="KW-0677">Repeat</keyword>
<dbReference type="InterPro" id="IPR033443">
    <property type="entry name" value="PROP1-like_PPR_dom"/>
</dbReference>
<feature type="domain" description="Thioester reductase (TE)" evidence="2">
    <location>
        <begin position="143"/>
        <end position="247"/>
    </location>
</feature>
<dbReference type="AlphaFoldDB" id="A0A7N0RCN8"/>
<dbReference type="InterPro" id="IPR011990">
    <property type="entry name" value="TPR-like_helical_dom_sf"/>
</dbReference>
<keyword evidence="5" id="KW-1185">Reference proteome</keyword>
<dbReference type="PANTHER" id="PTHR13547">
    <property type="match status" value="1"/>
</dbReference>
<protein>
    <submittedName>
        <fullName evidence="4">Uncharacterized protein</fullName>
    </submittedName>
</protein>
<dbReference type="Gramene" id="Kaladp0008s0386.1.v1.1">
    <property type="protein sequence ID" value="Kaladp0008s0386.1.v1.1"/>
    <property type="gene ID" value="Kaladp0008s0386.v1.1"/>
</dbReference>
<evidence type="ECO:0000259" key="3">
    <source>
        <dbReference type="Pfam" id="PF17177"/>
    </source>
</evidence>
<proteinExistence type="predicted"/>
<dbReference type="GO" id="GO:0001682">
    <property type="term" value="P:tRNA 5'-leader removal"/>
    <property type="evidence" value="ECO:0007669"/>
    <property type="project" value="TreeGrafter"/>
</dbReference>
<name>A0A7N0RCN8_KALFE</name>
<evidence type="ECO:0000256" key="1">
    <source>
        <dbReference type="ARBA" id="ARBA00022737"/>
    </source>
</evidence>
<sequence>MDGANRSNKKPKRKNQTPEAKFRLELELCSKRKDLNGAIALYESALAQKIQLNLYLYNALLFLCSSSVSESGFKELAVEFGFRIFDQLKGDGVVPNEATITSVARLAAAKGDGELAFSLAKEIGRLGFVPKLRSYDPALDQTMYLCGEKTVVMKETPFKMGETLNGSSDLDINLELKVMREKLQQLNEDKSTEAAIRAAMKDLGNKGVQKFGWPNAFVFTKAMGEILIGESMGSMPLAILPLSLVLLKKLSQVGFKVYEPSIAWQWHMTKAEWSASSGIQTKIINLVNKIDVEDMRAAFEAMWERSVDSSTKLSGCRHEIDDKVAETALAKLEVNGKIDNGSRVLKKSERNVVLYLDLRKIEIRVCQFLITLEDINNSFLM</sequence>
<dbReference type="PANTHER" id="PTHR13547:SF13">
    <property type="entry name" value="PROTEINACEOUS RNASE P 2"/>
    <property type="match status" value="1"/>
</dbReference>
<dbReference type="Proteomes" id="UP000594263">
    <property type="component" value="Unplaced"/>
</dbReference>
<reference evidence="4" key="1">
    <citation type="submission" date="2021-01" db="UniProtKB">
        <authorList>
            <consortium name="EnsemblPlants"/>
        </authorList>
    </citation>
    <scope>IDENTIFICATION</scope>
</reference>
<dbReference type="GO" id="GO:0004526">
    <property type="term" value="F:ribonuclease P activity"/>
    <property type="evidence" value="ECO:0007669"/>
    <property type="project" value="TreeGrafter"/>
</dbReference>
<feature type="domain" description="PROP1-like PPR" evidence="3">
    <location>
        <begin position="10"/>
        <end position="140"/>
    </location>
</feature>
<dbReference type="Pfam" id="PF17177">
    <property type="entry name" value="PPR_long"/>
    <property type="match status" value="1"/>
</dbReference>
<dbReference type="EnsemblPlants" id="Kaladp0008s0386.1.v1.1">
    <property type="protein sequence ID" value="Kaladp0008s0386.1.v1.1"/>
    <property type="gene ID" value="Kaladp0008s0386.v1.1"/>
</dbReference>
<dbReference type="InterPro" id="IPR013120">
    <property type="entry name" value="FAR_NAD-bd"/>
</dbReference>
<dbReference type="Pfam" id="PF07993">
    <property type="entry name" value="NAD_binding_4"/>
    <property type="match status" value="1"/>
</dbReference>
<organism evidence="4 5">
    <name type="scientific">Kalanchoe fedtschenkoi</name>
    <name type="common">Lavender scallops</name>
    <name type="synonym">South American air plant</name>
    <dbReference type="NCBI Taxonomy" id="63787"/>
    <lineage>
        <taxon>Eukaryota</taxon>
        <taxon>Viridiplantae</taxon>
        <taxon>Streptophyta</taxon>
        <taxon>Embryophyta</taxon>
        <taxon>Tracheophyta</taxon>
        <taxon>Spermatophyta</taxon>
        <taxon>Magnoliopsida</taxon>
        <taxon>eudicotyledons</taxon>
        <taxon>Gunneridae</taxon>
        <taxon>Pentapetalae</taxon>
        <taxon>Saxifragales</taxon>
        <taxon>Crassulaceae</taxon>
        <taxon>Kalanchoe</taxon>
    </lineage>
</organism>
<evidence type="ECO:0000259" key="2">
    <source>
        <dbReference type="Pfam" id="PF07993"/>
    </source>
</evidence>
<accession>A0A7N0RCN8</accession>
<evidence type="ECO:0000313" key="5">
    <source>
        <dbReference type="Proteomes" id="UP000594263"/>
    </source>
</evidence>
<evidence type="ECO:0000313" key="4">
    <source>
        <dbReference type="EnsemblPlants" id="Kaladp0008s0386.1.v1.1"/>
    </source>
</evidence>